<feature type="domain" description="TadE-like" evidence="2">
    <location>
        <begin position="7"/>
        <end position="48"/>
    </location>
</feature>
<dbReference type="EMBL" id="CP000473">
    <property type="protein sequence ID" value="ABJ88648.1"/>
    <property type="molecule type" value="Genomic_DNA"/>
</dbReference>
<feature type="transmembrane region" description="Helical" evidence="1">
    <location>
        <begin position="9"/>
        <end position="31"/>
    </location>
</feature>
<evidence type="ECO:0000259" key="2">
    <source>
        <dbReference type="Pfam" id="PF07811"/>
    </source>
</evidence>
<keyword evidence="1" id="KW-0812">Transmembrane</keyword>
<organism evidence="3">
    <name type="scientific">Solibacter usitatus (strain Ellin6076)</name>
    <dbReference type="NCBI Taxonomy" id="234267"/>
    <lineage>
        <taxon>Bacteria</taxon>
        <taxon>Pseudomonadati</taxon>
        <taxon>Acidobacteriota</taxon>
        <taxon>Terriglobia</taxon>
        <taxon>Bryobacterales</taxon>
        <taxon>Solibacteraceae</taxon>
        <taxon>Candidatus Solibacter</taxon>
    </lineage>
</organism>
<dbReference type="Pfam" id="PF07811">
    <property type="entry name" value="TadE"/>
    <property type="match status" value="1"/>
</dbReference>
<protein>
    <recommendedName>
        <fullName evidence="2">TadE-like domain-containing protein</fullName>
    </recommendedName>
</protein>
<reference evidence="3" key="1">
    <citation type="submission" date="2006-10" db="EMBL/GenBank/DDBJ databases">
        <title>Complete sequence of Solibacter usitatus Ellin6076.</title>
        <authorList>
            <consortium name="US DOE Joint Genome Institute"/>
            <person name="Copeland A."/>
            <person name="Lucas S."/>
            <person name="Lapidus A."/>
            <person name="Barry K."/>
            <person name="Detter J.C."/>
            <person name="Glavina del Rio T."/>
            <person name="Hammon N."/>
            <person name="Israni S."/>
            <person name="Dalin E."/>
            <person name="Tice H."/>
            <person name="Pitluck S."/>
            <person name="Thompson L.S."/>
            <person name="Brettin T."/>
            <person name="Bruce D."/>
            <person name="Han C."/>
            <person name="Tapia R."/>
            <person name="Gilna P."/>
            <person name="Schmutz J."/>
            <person name="Larimer F."/>
            <person name="Land M."/>
            <person name="Hauser L."/>
            <person name="Kyrpides N."/>
            <person name="Mikhailova N."/>
            <person name="Janssen P.H."/>
            <person name="Kuske C.R."/>
            <person name="Richardson P."/>
        </authorList>
    </citation>
    <scope>NUCLEOTIDE SEQUENCE</scope>
    <source>
        <strain evidence="3">Ellin6076</strain>
    </source>
</reference>
<evidence type="ECO:0000313" key="3">
    <source>
        <dbReference type="EMBL" id="ABJ88648.1"/>
    </source>
</evidence>
<dbReference type="AlphaFoldDB" id="Q01NX2"/>
<keyword evidence="1" id="KW-1133">Transmembrane helix</keyword>
<evidence type="ECO:0000256" key="1">
    <source>
        <dbReference type="SAM" id="Phobius"/>
    </source>
</evidence>
<dbReference type="HOGENOM" id="CLU_1601613_0_0_0"/>
<gene>
    <name evidence="3" type="ordered locus">Acid_7750</name>
</gene>
<dbReference type="InParanoid" id="Q01NX2"/>
<name>Q01NX2_SOLUE</name>
<dbReference type="STRING" id="234267.Acid_7750"/>
<accession>Q01NX2</accession>
<proteinExistence type="predicted"/>
<keyword evidence="1" id="KW-0472">Membrane</keyword>
<dbReference type="KEGG" id="sus:Acid_7750"/>
<dbReference type="InterPro" id="IPR012495">
    <property type="entry name" value="TadE-like_dom"/>
</dbReference>
<dbReference type="eggNOG" id="COG4961">
    <property type="taxonomic scope" value="Bacteria"/>
</dbReference>
<dbReference type="OrthoDB" id="129297at2"/>
<sequence>MRRGRGGNVILETALWIPVLLLLITGIFQFGKITYTYYSLKKTVNTVAAYLAAQNGVNYCNGAADPIVTNAINFGITGTTDGSGAPLIFGLTPDMITVTTQCIDPISGAPGDCDISQCGDPAGGQRPDLIVVSMPGGYIVQPRIPYILLDPIPLKPQAVMPNGGGS</sequence>